<protein>
    <submittedName>
        <fullName evidence="2">Uncharacterized protein</fullName>
    </submittedName>
</protein>
<organism evidence="2 3">
    <name type="scientific">Fulvimonas yonginensis</name>
    <dbReference type="NCBI Taxonomy" id="1495200"/>
    <lineage>
        <taxon>Bacteria</taxon>
        <taxon>Pseudomonadati</taxon>
        <taxon>Pseudomonadota</taxon>
        <taxon>Gammaproteobacteria</taxon>
        <taxon>Lysobacterales</taxon>
        <taxon>Rhodanobacteraceae</taxon>
        <taxon>Fulvimonas</taxon>
    </lineage>
</organism>
<evidence type="ECO:0000256" key="1">
    <source>
        <dbReference type="SAM" id="MobiDB-lite"/>
    </source>
</evidence>
<sequence length="201" mass="21739">MTCPTCSEAFPIAAGFQEADGKRFGVLLASMEPALGRATVEYLSLFSPAKQKLRLSKAVKLVEALDVLVRTGIVCLDERTSASRPATVAMWVDGIQQMLAQRARLTLPLQNHHYLRSVVYGIADQADAQAERSAEANKRAGRHLEPGASQAPTDAAARQRRVELNNALMGVDSDVRLGLLTPEQAEVRKAEIRTRFGGGNG</sequence>
<feature type="compositionally biased region" description="Basic and acidic residues" evidence="1">
    <location>
        <begin position="130"/>
        <end position="145"/>
    </location>
</feature>
<accession>A0ABU8JB35</accession>
<proteinExistence type="predicted"/>
<evidence type="ECO:0000313" key="2">
    <source>
        <dbReference type="EMBL" id="MEI7036459.1"/>
    </source>
</evidence>
<dbReference type="RefSeq" id="WP_336807075.1">
    <property type="nucleotide sequence ID" value="NZ_JBBBNY010000003.1"/>
</dbReference>
<keyword evidence="3" id="KW-1185">Reference proteome</keyword>
<feature type="region of interest" description="Disordered" evidence="1">
    <location>
        <begin position="130"/>
        <end position="157"/>
    </location>
</feature>
<reference evidence="2 3" key="1">
    <citation type="journal article" date="2014" name="Int. J. Syst. Evol. Microbiol.">
        <title>Fulvimonas yonginensis sp. nov., isolated from greenhouse soil, and emended description of the genus Fulvimonas.</title>
        <authorList>
            <person name="Ahn J.H."/>
            <person name="Kim S.J."/>
            <person name="Weon H.Y."/>
            <person name="Hong S.B."/>
            <person name="Seok S.J."/>
            <person name="Kwon S.W."/>
        </authorList>
    </citation>
    <scope>NUCLEOTIDE SEQUENCE [LARGE SCALE GENOMIC DNA]</scope>
    <source>
        <strain evidence="2 3">KACC 16952</strain>
    </source>
</reference>
<name>A0ABU8JB35_9GAMM</name>
<gene>
    <name evidence="2" type="ORF">WAT24_06790</name>
</gene>
<evidence type="ECO:0000313" key="3">
    <source>
        <dbReference type="Proteomes" id="UP001381174"/>
    </source>
</evidence>
<dbReference type="EMBL" id="JBBBNY010000003">
    <property type="protein sequence ID" value="MEI7036459.1"/>
    <property type="molecule type" value="Genomic_DNA"/>
</dbReference>
<comment type="caution">
    <text evidence="2">The sequence shown here is derived from an EMBL/GenBank/DDBJ whole genome shotgun (WGS) entry which is preliminary data.</text>
</comment>
<dbReference type="Proteomes" id="UP001381174">
    <property type="component" value="Unassembled WGS sequence"/>
</dbReference>